<evidence type="ECO:0000313" key="1">
    <source>
        <dbReference type="EMBL" id="KAI7735251.1"/>
    </source>
</evidence>
<gene>
    <name evidence="1" type="ORF">M8C21_030825</name>
</gene>
<dbReference type="PANTHER" id="PTHR32176">
    <property type="entry name" value="XYLOSE ISOMERASE"/>
    <property type="match status" value="1"/>
</dbReference>
<feature type="non-terminal residue" evidence="1">
    <location>
        <position position="109"/>
    </location>
</feature>
<dbReference type="EMBL" id="JAMZMK010009524">
    <property type="protein sequence ID" value="KAI7735251.1"/>
    <property type="molecule type" value="Genomic_DNA"/>
</dbReference>
<evidence type="ECO:0000313" key="2">
    <source>
        <dbReference type="Proteomes" id="UP001206925"/>
    </source>
</evidence>
<name>A0AAD5GCE7_AMBAR</name>
<proteinExistence type="predicted"/>
<dbReference type="PANTHER" id="PTHR32176:SF92">
    <property type="entry name" value="XYLOSE ISOMERASE"/>
    <property type="match status" value="1"/>
</dbReference>
<comment type="caution">
    <text evidence="1">The sequence shown here is derived from an EMBL/GenBank/DDBJ whole genome shotgun (WGS) entry which is preliminary data.</text>
</comment>
<dbReference type="GO" id="GO:0004620">
    <property type="term" value="F:phospholipase activity"/>
    <property type="evidence" value="ECO:0007669"/>
    <property type="project" value="TreeGrafter"/>
</dbReference>
<dbReference type="Gene3D" id="3.40.1090.10">
    <property type="entry name" value="Cytosolic phospholipase A2 catalytic domain"/>
    <property type="match status" value="1"/>
</dbReference>
<sequence length="109" mass="12172">PEEIFVFSAHQFWCSERGGREKGINATTDDTLTGDLASVDVATKQNLDELVKVGEGLLDNKVSRVNFDTGDFEPVPNGCSNREALDRFAKELSDERKLRESNYRDCESA</sequence>
<keyword evidence="2" id="KW-1185">Reference proteome</keyword>
<dbReference type="GO" id="GO:0047372">
    <property type="term" value="F:monoacylglycerol lipase activity"/>
    <property type="evidence" value="ECO:0007669"/>
    <property type="project" value="TreeGrafter"/>
</dbReference>
<organism evidence="1 2">
    <name type="scientific">Ambrosia artemisiifolia</name>
    <name type="common">Common ragweed</name>
    <dbReference type="NCBI Taxonomy" id="4212"/>
    <lineage>
        <taxon>Eukaryota</taxon>
        <taxon>Viridiplantae</taxon>
        <taxon>Streptophyta</taxon>
        <taxon>Embryophyta</taxon>
        <taxon>Tracheophyta</taxon>
        <taxon>Spermatophyta</taxon>
        <taxon>Magnoliopsida</taxon>
        <taxon>eudicotyledons</taxon>
        <taxon>Gunneridae</taxon>
        <taxon>Pentapetalae</taxon>
        <taxon>asterids</taxon>
        <taxon>campanulids</taxon>
        <taxon>Asterales</taxon>
        <taxon>Asteraceae</taxon>
        <taxon>Asteroideae</taxon>
        <taxon>Heliantheae alliance</taxon>
        <taxon>Heliantheae</taxon>
        <taxon>Ambrosia</taxon>
    </lineage>
</organism>
<reference evidence="1" key="1">
    <citation type="submission" date="2022-06" db="EMBL/GenBank/DDBJ databases">
        <title>Uncovering the hologenomic basis of an extraordinary plant invasion.</title>
        <authorList>
            <person name="Bieker V.C."/>
            <person name="Martin M.D."/>
            <person name="Gilbert T."/>
            <person name="Hodgins K."/>
            <person name="Battlay P."/>
            <person name="Petersen B."/>
            <person name="Wilson J."/>
        </authorList>
    </citation>
    <scope>NUCLEOTIDE SEQUENCE</scope>
    <source>
        <strain evidence="1">AA19_3_7</strain>
        <tissue evidence="1">Leaf</tissue>
    </source>
</reference>
<dbReference type="Proteomes" id="UP001206925">
    <property type="component" value="Unassembled WGS sequence"/>
</dbReference>
<dbReference type="AlphaFoldDB" id="A0AAD5GCE7"/>
<accession>A0AAD5GCE7</accession>
<protein>
    <submittedName>
        <fullName evidence="1">Uncharacterized protein</fullName>
    </submittedName>
</protein>